<dbReference type="Pfam" id="PF14678">
    <property type="entry name" value="FANCI_S4"/>
    <property type="match status" value="1"/>
</dbReference>
<gene>
    <name evidence="3" type="ORF">C5167_011950</name>
</gene>
<dbReference type="STRING" id="3469.A0A4Y7IY44"/>
<feature type="compositionally biased region" description="Acidic residues" evidence="1">
    <location>
        <begin position="468"/>
        <end position="478"/>
    </location>
</feature>
<reference evidence="3 4" key="1">
    <citation type="journal article" date="2018" name="Science">
        <title>The opium poppy genome and morphinan production.</title>
        <authorList>
            <person name="Guo L."/>
            <person name="Winzer T."/>
            <person name="Yang X."/>
            <person name="Li Y."/>
            <person name="Ning Z."/>
            <person name="He Z."/>
            <person name="Teodor R."/>
            <person name="Lu Y."/>
            <person name="Bowser T.A."/>
            <person name="Graham I.A."/>
            <person name="Ye K."/>
        </authorList>
    </citation>
    <scope>NUCLEOTIDE SEQUENCE [LARGE SCALE GENOMIC DNA]</scope>
    <source>
        <strain evidence="4">cv. HN1</strain>
        <tissue evidence="3">Leaves</tissue>
    </source>
</reference>
<accession>A0A4Y7IY44</accession>
<dbReference type="InterPro" id="IPR029314">
    <property type="entry name" value="FANCI_S4"/>
</dbReference>
<name>A0A4Y7IY44_PAPSO</name>
<dbReference type="PANTHER" id="PTHR21818">
    <property type="entry name" value="BC025462 PROTEIN"/>
    <property type="match status" value="1"/>
</dbReference>
<dbReference type="Proteomes" id="UP000316621">
    <property type="component" value="Chromosome 3"/>
</dbReference>
<protein>
    <recommendedName>
        <fullName evidence="2">FANCI solenoid 4 domain-containing protein</fullName>
    </recommendedName>
</protein>
<feature type="domain" description="FANCI solenoid 4" evidence="2">
    <location>
        <begin position="178"/>
        <end position="417"/>
    </location>
</feature>
<evidence type="ECO:0000313" key="4">
    <source>
        <dbReference type="Proteomes" id="UP000316621"/>
    </source>
</evidence>
<dbReference type="OMA" id="IPASECN"/>
<dbReference type="EMBL" id="CM010717">
    <property type="protein sequence ID" value="RZC53096.1"/>
    <property type="molecule type" value="Genomic_DNA"/>
</dbReference>
<organism evidence="3 4">
    <name type="scientific">Papaver somniferum</name>
    <name type="common">Opium poppy</name>
    <dbReference type="NCBI Taxonomy" id="3469"/>
    <lineage>
        <taxon>Eukaryota</taxon>
        <taxon>Viridiplantae</taxon>
        <taxon>Streptophyta</taxon>
        <taxon>Embryophyta</taxon>
        <taxon>Tracheophyta</taxon>
        <taxon>Spermatophyta</taxon>
        <taxon>Magnoliopsida</taxon>
        <taxon>Ranunculales</taxon>
        <taxon>Papaveraceae</taxon>
        <taxon>Papaveroideae</taxon>
        <taxon>Papaver</taxon>
    </lineage>
</organism>
<dbReference type="AlphaFoldDB" id="A0A4Y7IY44"/>
<feature type="region of interest" description="Disordered" evidence="1">
    <location>
        <begin position="418"/>
        <end position="501"/>
    </location>
</feature>
<evidence type="ECO:0000259" key="2">
    <source>
        <dbReference type="Pfam" id="PF14678"/>
    </source>
</evidence>
<dbReference type="GO" id="GO:0070182">
    <property type="term" value="F:DNA polymerase binding"/>
    <property type="evidence" value="ECO:0007669"/>
    <property type="project" value="TreeGrafter"/>
</dbReference>
<keyword evidence="4" id="KW-1185">Reference proteome</keyword>
<sequence length="501" mass="55390">MLKSGPKLSTDQKKKSAKGRKLVEERGEQILSSLICLSELVLLSVHSADLTALIGDLLSVSLLEYGLGNCTNGGGDENDNEVVSDIEDQHIQHIELFLRKIIKPLLSEFLQLSLYRQSEVLSDLMLVIGKKLPHSLRNVHGAWAIGICRNSEVEKPKPTKSLVALTVYLCSAPDDLRVAHDMASELVKVIGTETTGPIEKSETYPIINSSTGTAIASTLLQLIESTIVDVDWAVTKLKTLSTTSYGNSVHDQYQEGEKTPGLVLEEDLYSRCKALVNLLSCFAEMNLNDVLAEQFLKLTSRFYKYLALMTKLRTAPKGCKQQLPGAKFEKLAEATCKSLTVPLYKFMALMQSNQQENAQSKGILNKIKRENRSIPDLIFQVEDYEKYLIQHSKVSKVNLLRHAKRSTARDFKIIDAKKMDTVEEEPEPEASPVQSIASHNESNEESEGDEGHGSTKVVPAEYSNPEVAAEDSGSDDGGQDSNIRTKMAKMSKVVQDSEDES</sequence>
<dbReference type="GO" id="GO:0006281">
    <property type="term" value="P:DNA repair"/>
    <property type="evidence" value="ECO:0007669"/>
    <property type="project" value="InterPro"/>
</dbReference>
<dbReference type="InterPro" id="IPR026171">
    <property type="entry name" value="FANCI"/>
</dbReference>
<evidence type="ECO:0000256" key="1">
    <source>
        <dbReference type="SAM" id="MobiDB-lite"/>
    </source>
</evidence>
<dbReference type="PANTHER" id="PTHR21818:SF0">
    <property type="entry name" value="FANCONI ANEMIA GROUP I PROTEIN"/>
    <property type="match status" value="1"/>
</dbReference>
<evidence type="ECO:0000313" key="3">
    <source>
        <dbReference type="EMBL" id="RZC53096.1"/>
    </source>
</evidence>
<feature type="region of interest" description="Disordered" evidence="1">
    <location>
        <begin position="1"/>
        <end position="20"/>
    </location>
</feature>
<dbReference type="Gramene" id="RZC53096">
    <property type="protein sequence ID" value="RZC53096"/>
    <property type="gene ID" value="C5167_011950"/>
</dbReference>
<proteinExistence type="predicted"/>